<keyword evidence="1 4" id="KW-1003">Cell membrane</keyword>
<dbReference type="InterPro" id="IPR007451">
    <property type="entry name" value="HflD"/>
</dbReference>
<dbReference type="InterPro" id="IPR035932">
    <property type="entry name" value="HflD-like_sf"/>
</dbReference>
<evidence type="ECO:0000256" key="3">
    <source>
        <dbReference type="ARBA" id="ARBA00023136"/>
    </source>
</evidence>
<dbReference type="EMBL" id="JAOANI010000019">
    <property type="protein sequence ID" value="MCT7359691.1"/>
    <property type="molecule type" value="Genomic_DNA"/>
</dbReference>
<comment type="similarity">
    <text evidence="4">Belongs to the HflD family.</text>
</comment>
<evidence type="ECO:0000313" key="5">
    <source>
        <dbReference type="EMBL" id="MCT7359691.1"/>
    </source>
</evidence>
<dbReference type="NCBIfam" id="NF001246">
    <property type="entry name" value="PRK00218.1-2"/>
    <property type="match status" value="1"/>
</dbReference>
<reference evidence="5" key="2">
    <citation type="submission" date="2022-08" db="EMBL/GenBank/DDBJ databases">
        <authorList>
            <person name="Dong C."/>
        </authorList>
    </citation>
    <scope>NUCLEOTIDE SEQUENCE</scope>
    <source>
        <strain evidence="5">59MF3M-4</strain>
    </source>
</reference>
<gene>
    <name evidence="4 5" type="primary">hflD</name>
    <name evidence="5" type="ORF">NYR02_11760</name>
</gene>
<comment type="caution">
    <text evidence="5">The sequence shown here is derived from an EMBL/GenBank/DDBJ whole genome shotgun (WGS) entry which is preliminary data.</text>
</comment>
<keyword evidence="2 4" id="KW-0963">Cytoplasm</keyword>
<evidence type="ECO:0000313" key="6">
    <source>
        <dbReference type="Proteomes" id="UP001147830"/>
    </source>
</evidence>
<protein>
    <recommendedName>
        <fullName evidence="4">High frequency lysogenization protein HflD homolog</fullName>
    </recommendedName>
</protein>
<dbReference type="SUPFAM" id="SSF101322">
    <property type="entry name" value="YcfC-like"/>
    <property type="match status" value="1"/>
</dbReference>
<dbReference type="Proteomes" id="UP001147830">
    <property type="component" value="Unassembled WGS sequence"/>
</dbReference>
<accession>A0A9X2WFV4</accession>
<dbReference type="RefSeq" id="WP_260976554.1">
    <property type="nucleotide sequence ID" value="NZ_JAOANI010000019.1"/>
</dbReference>
<organism evidence="5 6">
    <name type="scientific">Thalassolituus pacificus</name>
    <dbReference type="NCBI Taxonomy" id="2975440"/>
    <lineage>
        <taxon>Bacteria</taxon>
        <taxon>Pseudomonadati</taxon>
        <taxon>Pseudomonadota</taxon>
        <taxon>Gammaproteobacteria</taxon>
        <taxon>Oceanospirillales</taxon>
        <taxon>Oceanospirillaceae</taxon>
        <taxon>Thalassolituus</taxon>
    </lineage>
</organism>
<dbReference type="HAMAP" id="MF_00695">
    <property type="entry name" value="HflD_protein"/>
    <property type="match status" value="1"/>
</dbReference>
<dbReference type="Pfam" id="PF04356">
    <property type="entry name" value="DUF489"/>
    <property type="match status" value="1"/>
</dbReference>
<sequence>MMLSRNEEQTIALAAVVQAAALVEQLARTGDIANDSSEPLLRALFIQSPQNFSDVYGNPNTHLNVGLNHLGTMLNRSMQGVNPDVTRYALSLLHLERKLRQKPGMMAALGDGIQSASRQADHFSVGHENTVAALAGLYKQTLSNLSFRIHVTGNPTHLQNAHTANRVRALLLAGIRGAILWRQVGGKRWHLLINRSRYLKACTTLLQNPADNDHQP</sequence>
<keyword evidence="6" id="KW-1185">Reference proteome</keyword>
<proteinExistence type="inferred from homology"/>
<evidence type="ECO:0000256" key="1">
    <source>
        <dbReference type="ARBA" id="ARBA00022475"/>
    </source>
</evidence>
<dbReference type="AlphaFoldDB" id="A0A9X2WFV4"/>
<comment type="subcellular location">
    <subcellularLocation>
        <location evidence="4">Cytoplasm</location>
    </subcellularLocation>
    <subcellularLocation>
        <location evidence="4">Cell membrane</location>
        <topology evidence="4">Peripheral membrane protein</topology>
        <orientation evidence="4">Cytoplasmic side</orientation>
    </subcellularLocation>
</comment>
<dbReference type="GO" id="GO:0005737">
    <property type="term" value="C:cytoplasm"/>
    <property type="evidence" value="ECO:0007669"/>
    <property type="project" value="UniProtKB-SubCell"/>
</dbReference>
<evidence type="ECO:0000256" key="2">
    <source>
        <dbReference type="ARBA" id="ARBA00022490"/>
    </source>
</evidence>
<name>A0A9X2WFV4_9GAMM</name>
<evidence type="ECO:0000256" key="4">
    <source>
        <dbReference type="HAMAP-Rule" id="MF_00695"/>
    </source>
</evidence>
<dbReference type="Gene3D" id="1.10.3890.10">
    <property type="entry name" value="HflD-like"/>
    <property type="match status" value="1"/>
</dbReference>
<reference evidence="5" key="1">
    <citation type="journal article" date="2022" name="Front. Microbiol.">
        <title>Genome-based taxonomic rearrangement of Oceanobacter-related bacteria including the description of Thalassolituus hydrocarbonoclasticus sp. nov. and Thalassolituus pacificus sp. nov. and emended description of the genus Thalassolituus.</title>
        <authorList>
            <person name="Dong C."/>
            <person name="Wei L."/>
            <person name="Wang J."/>
            <person name="Lai Q."/>
            <person name="Huang Z."/>
            <person name="Shao Z."/>
        </authorList>
    </citation>
    <scope>NUCLEOTIDE SEQUENCE</scope>
    <source>
        <strain evidence="5">59MF3M-4</strain>
    </source>
</reference>
<dbReference type="PANTHER" id="PTHR38100">
    <property type="entry name" value="HIGH FREQUENCY LYSOGENIZATION PROTEIN HFLD"/>
    <property type="match status" value="1"/>
</dbReference>
<dbReference type="GO" id="GO:0005886">
    <property type="term" value="C:plasma membrane"/>
    <property type="evidence" value="ECO:0007669"/>
    <property type="project" value="UniProtKB-SubCell"/>
</dbReference>
<keyword evidence="3 4" id="KW-0472">Membrane</keyword>
<dbReference type="PANTHER" id="PTHR38100:SF1">
    <property type="entry name" value="HIGH FREQUENCY LYSOGENIZATION PROTEIN HFLD"/>
    <property type="match status" value="1"/>
</dbReference>